<dbReference type="InterPro" id="IPR047187">
    <property type="entry name" value="SF1_C_Upf1"/>
</dbReference>
<evidence type="ECO:0000256" key="3">
    <source>
        <dbReference type="ARBA" id="ARBA00022801"/>
    </source>
</evidence>
<dbReference type="EMBL" id="CP119311">
    <property type="protein sequence ID" value="WEK38011.1"/>
    <property type="molecule type" value="Genomic_DNA"/>
</dbReference>
<evidence type="ECO:0000313" key="9">
    <source>
        <dbReference type="EMBL" id="WEK38011.1"/>
    </source>
</evidence>
<dbReference type="SUPFAM" id="SSF52540">
    <property type="entry name" value="P-loop containing nucleoside triphosphate hydrolases"/>
    <property type="match status" value="1"/>
</dbReference>
<feature type="coiled-coil region" evidence="6">
    <location>
        <begin position="497"/>
        <end position="545"/>
    </location>
</feature>
<feature type="region of interest" description="Disordered" evidence="7">
    <location>
        <begin position="163"/>
        <end position="189"/>
    </location>
</feature>
<keyword evidence="3" id="KW-0378">Hydrolase</keyword>
<evidence type="ECO:0000256" key="6">
    <source>
        <dbReference type="SAM" id="Coils"/>
    </source>
</evidence>
<evidence type="ECO:0000256" key="7">
    <source>
        <dbReference type="SAM" id="MobiDB-lite"/>
    </source>
</evidence>
<sequence length="951" mass="107957">MAKKKLIASNILNYWRSIELLNLPDVPPEDKKSKKFFSYLTVDEQLPWEYEELQQIQKGKKWKHTLYLHCLSKQSVVEYLEKLMPDPDALYREPVSGITCLASFVVDQQGAPVDRTYVRASFTHAIKLIKEKKSLDEIPAILQEAQKDFFTRLAFQIQPAEDEEENIAEDYYDDEENTDEETEEEVDENDNDVEDIYEDSIGSTNSSAGLSWENLQKELDVLQELSPGNITPEYPIICISQLVYEKDEPEAPFLNSFYLTDLSQLINTSGALGIPLETFLRQSPPSGFEMQDAENILTMQNPAFQSPGRWPADPSFGLYTGQQTAIHLAFDCLIEKSGLLGINGPPGTGKTTLLRDIVADIIVRKAKIIARGDVNQLFQSKRNKIDEYLGYYQLNNQNFPKEGILVSSNNNGAVENISRELPSIKSIDIKSFPEAAYFRHIAHKVHFARQDKTNSKIPGDQGWGMISAVLGNAENRSRFTSNYWYSTAEGIGMNDFLKNAAQEKEHWQEQYREAVENFNKLITRYEKYQKQAAEYHQLLVALLKKRKPSSRDEAKLQKLRKALITVYKIEPRNVPDKGFLDLTLETIHSLTPYSSSSVNELRSSIFLAALQTIEYAICCNAQQFRTNLNAFLNMISGKNPGNYDQDIPQLLWNSFFFCVPVVSTTLASISRLLDKLQQGAIGWLLLDEAGQATPQSACGAIWRSEKSIIIGDTQQIPPVVTMPRGLTHILEKNAAITDSCWSPYQSSVQSLADRVTEYGTYINIEDQQIWTGIPLRAHRRCIDPMFSLSNSIAYNNQMVMLTPAEHGPQILNKSQWYDVKGKLELEKNVLHEEVELLKKLVAQVIMNGYRDKLFIISPFKLVASHCKEEFIKFDNVSCGTIHTFQGKEADVVFLILGSTPSNKRTREWASKTPNILNVAVTRAKKRIYVIGNMALWGIEPHFSELKKSLNT</sequence>
<gene>
    <name evidence="9" type="ORF">P0Y53_10915</name>
</gene>
<evidence type="ECO:0000256" key="4">
    <source>
        <dbReference type="ARBA" id="ARBA00022806"/>
    </source>
</evidence>
<dbReference type="InterPro" id="IPR050534">
    <property type="entry name" value="Coronavir_polyprotein_1ab"/>
</dbReference>
<feature type="domain" description="AAA+ ATPase" evidence="8">
    <location>
        <begin position="336"/>
        <end position="740"/>
    </location>
</feature>
<dbReference type="PANTHER" id="PTHR43788">
    <property type="entry name" value="DNA2/NAM7 HELICASE FAMILY MEMBER"/>
    <property type="match status" value="1"/>
</dbReference>
<dbReference type="GO" id="GO:0043139">
    <property type="term" value="F:5'-3' DNA helicase activity"/>
    <property type="evidence" value="ECO:0007669"/>
    <property type="project" value="TreeGrafter"/>
</dbReference>
<dbReference type="AlphaFoldDB" id="A0AAJ5WVM7"/>
<dbReference type="InterPro" id="IPR027417">
    <property type="entry name" value="P-loop_NTPase"/>
</dbReference>
<protein>
    <submittedName>
        <fullName evidence="9">ATP-binding protein</fullName>
    </submittedName>
</protein>
<dbReference type="Pfam" id="PF13086">
    <property type="entry name" value="AAA_11"/>
    <property type="match status" value="2"/>
</dbReference>
<reference evidence="9" key="1">
    <citation type="submission" date="2023-03" db="EMBL/GenBank/DDBJ databases">
        <title>Andean soil-derived lignocellulolytic bacterial consortium as a source of novel taxa and putative plastic-active enzymes.</title>
        <authorList>
            <person name="Diaz-Garcia L."/>
            <person name="Chuvochina M."/>
            <person name="Feuerriegel G."/>
            <person name="Bunk B."/>
            <person name="Sproer C."/>
            <person name="Streit W.R."/>
            <person name="Rodriguez L.M."/>
            <person name="Overmann J."/>
            <person name="Jimenez D.J."/>
        </authorList>
    </citation>
    <scope>NUCLEOTIDE SEQUENCE</scope>
    <source>
        <strain evidence="9">MAG 7</strain>
    </source>
</reference>
<dbReference type="Gene3D" id="3.40.50.300">
    <property type="entry name" value="P-loop containing nucleotide triphosphate hydrolases"/>
    <property type="match status" value="2"/>
</dbReference>
<evidence type="ECO:0000313" key="10">
    <source>
        <dbReference type="Proteomes" id="UP001220610"/>
    </source>
</evidence>
<organism evidence="9 10">
    <name type="scientific">Candidatus Pseudobacter hemicellulosilyticus</name>
    <dbReference type="NCBI Taxonomy" id="3121375"/>
    <lineage>
        <taxon>Bacteria</taxon>
        <taxon>Pseudomonadati</taxon>
        <taxon>Bacteroidota</taxon>
        <taxon>Chitinophagia</taxon>
        <taxon>Chitinophagales</taxon>
        <taxon>Chitinophagaceae</taxon>
        <taxon>Pseudobacter</taxon>
    </lineage>
</organism>
<keyword evidence="2" id="KW-0547">Nucleotide-binding</keyword>
<evidence type="ECO:0000259" key="8">
    <source>
        <dbReference type="SMART" id="SM00382"/>
    </source>
</evidence>
<keyword evidence="6" id="KW-0175">Coiled coil</keyword>
<dbReference type="InterPro" id="IPR041679">
    <property type="entry name" value="DNA2/NAM7-like_C"/>
</dbReference>
<dbReference type="PANTHER" id="PTHR43788:SF8">
    <property type="entry name" value="DNA-BINDING PROTEIN SMUBP-2"/>
    <property type="match status" value="1"/>
</dbReference>
<evidence type="ECO:0000256" key="2">
    <source>
        <dbReference type="ARBA" id="ARBA00022741"/>
    </source>
</evidence>
<dbReference type="InterPro" id="IPR003593">
    <property type="entry name" value="AAA+_ATPase"/>
</dbReference>
<keyword evidence="5 9" id="KW-0067">ATP-binding</keyword>
<evidence type="ECO:0000256" key="5">
    <source>
        <dbReference type="ARBA" id="ARBA00022840"/>
    </source>
</evidence>
<evidence type="ECO:0000256" key="1">
    <source>
        <dbReference type="ARBA" id="ARBA00007913"/>
    </source>
</evidence>
<name>A0AAJ5WVM7_9BACT</name>
<comment type="similarity">
    <text evidence="1">Belongs to the DNA2/NAM7 helicase family.</text>
</comment>
<dbReference type="GO" id="GO:0005524">
    <property type="term" value="F:ATP binding"/>
    <property type="evidence" value="ECO:0007669"/>
    <property type="project" value="UniProtKB-KW"/>
</dbReference>
<dbReference type="Proteomes" id="UP001220610">
    <property type="component" value="Chromosome"/>
</dbReference>
<proteinExistence type="inferred from homology"/>
<dbReference type="CDD" id="cd18808">
    <property type="entry name" value="SF1_C_Upf1"/>
    <property type="match status" value="1"/>
</dbReference>
<dbReference type="GO" id="GO:0016787">
    <property type="term" value="F:hydrolase activity"/>
    <property type="evidence" value="ECO:0007669"/>
    <property type="project" value="UniProtKB-KW"/>
</dbReference>
<keyword evidence="4" id="KW-0347">Helicase</keyword>
<dbReference type="InterPro" id="IPR041677">
    <property type="entry name" value="DNA2/NAM7_AAA_11"/>
</dbReference>
<dbReference type="Pfam" id="PF13087">
    <property type="entry name" value="AAA_12"/>
    <property type="match status" value="1"/>
</dbReference>
<dbReference type="SMART" id="SM00382">
    <property type="entry name" value="AAA"/>
    <property type="match status" value="1"/>
</dbReference>
<accession>A0AAJ5WVM7</accession>